<sequence length="78" mass="9135">MRRTPCSSLQCASVALRHACVANFYCCNCITLAHLAYVINRWAPSHIQILQSNGVYDFLFVCFFALYLFWLILEYSFW</sequence>
<evidence type="ECO:0000313" key="2">
    <source>
        <dbReference type="Ensembl" id="ENSPNAP00000050217.1"/>
    </source>
</evidence>
<name>A0AAR2JIT1_PYGNA</name>
<keyword evidence="3" id="KW-1185">Reference proteome</keyword>
<dbReference type="Proteomes" id="UP001501920">
    <property type="component" value="Chromosome 7"/>
</dbReference>
<keyword evidence="1" id="KW-0812">Transmembrane</keyword>
<reference evidence="2" key="3">
    <citation type="submission" date="2025-09" db="UniProtKB">
        <authorList>
            <consortium name="Ensembl"/>
        </authorList>
    </citation>
    <scope>IDENTIFICATION</scope>
</reference>
<evidence type="ECO:0000256" key="1">
    <source>
        <dbReference type="SAM" id="Phobius"/>
    </source>
</evidence>
<evidence type="ECO:0000313" key="3">
    <source>
        <dbReference type="Proteomes" id="UP001501920"/>
    </source>
</evidence>
<reference evidence="2 3" key="1">
    <citation type="submission" date="2020-10" db="EMBL/GenBank/DDBJ databases">
        <title>Pygocentrus nattereri (red-bellied piranha) genome, fPygNat1, primary haplotype.</title>
        <authorList>
            <person name="Myers G."/>
            <person name="Meyer A."/>
            <person name="Karagic N."/>
            <person name="Pippel M."/>
            <person name="Winkler S."/>
            <person name="Tracey A."/>
            <person name="Wood J."/>
            <person name="Formenti G."/>
            <person name="Howe K."/>
            <person name="Fedrigo O."/>
            <person name="Jarvis E.D."/>
        </authorList>
    </citation>
    <scope>NUCLEOTIDE SEQUENCE [LARGE SCALE GENOMIC DNA]</scope>
</reference>
<keyword evidence="1" id="KW-1133">Transmembrane helix</keyword>
<dbReference type="Ensembl" id="ENSPNAT00000042725.1">
    <property type="protein sequence ID" value="ENSPNAP00000050217.1"/>
    <property type="gene ID" value="ENSPNAG00000033921.1"/>
</dbReference>
<dbReference type="AlphaFoldDB" id="A0AAR2JIT1"/>
<feature type="transmembrane region" description="Helical" evidence="1">
    <location>
        <begin position="55"/>
        <end position="73"/>
    </location>
</feature>
<protein>
    <submittedName>
        <fullName evidence="2">Uncharacterized protein</fullName>
    </submittedName>
</protein>
<proteinExistence type="predicted"/>
<reference evidence="2" key="2">
    <citation type="submission" date="2025-08" db="UniProtKB">
        <authorList>
            <consortium name="Ensembl"/>
        </authorList>
    </citation>
    <scope>IDENTIFICATION</scope>
</reference>
<organism evidence="2 3">
    <name type="scientific">Pygocentrus nattereri</name>
    <name type="common">Red-bellied piranha</name>
    <dbReference type="NCBI Taxonomy" id="42514"/>
    <lineage>
        <taxon>Eukaryota</taxon>
        <taxon>Metazoa</taxon>
        <taxon>Chordata</taxon>
        <taxon>Craniata</taxon>
        <taxon>Vertebrata</taxon>
        <taxon>Euteleostomi</taxon>
        <taxon>Actinopterygii</taxon>
        <taxon>Neopterygii</taxon>
        <taxon>Teleostei</taxon>
        <taxon>Ostariophysi</taxon>
        <taxon>Characiformes</taxon>
        <taxon>Characoidei</taxon>
        <taxon>Pygocentrus</taxon>
    </lineage>
</organism>
<keyword evidence="1" id="KW-0472">Membrane</keyword>
<accession>A0AAR2JIT1</accession>